<keyword evidence="2" id="KW-1185">Reference proteome</keyword>
<name>A0A5C5VTL1_9PLAN</name>
<proteinExistence type="predicted"/>
<sequence length="160" mass="18555">MGDQIYDRKVTMIRPVAKATRFAFENYRRQVRRSESPAKKFYDFPVNCCDDVAVCLLIIFRKLDLPGFQIVRSELVPRLGTKHCWIQNDQIVVDITADQFSTEGLSPVIVGESNWHKSLPIDQEFGAKDLNESDEFVFDSLVNDLYRHGLSDFQANRHRE</sequence>
<organism evidence="1 2">
    <name type="scientific">Thalassoglobus neptunius</name>
    <dbReference type="NCBI Taxonomy" id="1938619"/>
    <lineage>
        <taxon>Bacteria</taxon>
        <taxon>Pseudomonadati</taxon>
        <taxon>Planctomycetota</taxon>
        <taxon>Planctomycetia</taxon>
        <taxon>Planctomycetales</taxon>
        <taxon>Planctomycetaceae</taxon>
        <taxon>Thalassoglobus</taxon>
    </lineage>
</organism>
<dbReference type="AlphaFoldDB" id="A0A5C5VTL1"/>
<gene>
    <name evidence="1" type="ORF">KOR42_48160</name>
</gene>
<evidence type="ECO:0000313" key="1">
    <source>
        <dbReference type="EMBL" id="TWT41463.1"/>
    </source>
</evidence>
<accession>A0A5C5VTL1</accession>
<dbReference type="Proteomes" id="UP000317243">
    <property type="component" value="Unassembled WGS sequence"/>
</dbReference>
<dbReference type="EMBL" id="SIHI01000045">
    <property type="protein sequence ID" value="TWT41463.1"/>
    <property type="molecule type" value="Genomic_DNA"/>
</dbReference>
<reference evidence="1 2" key="1">
    <citation type="submission" date="2019-02" db="EMBL/GenBank/DDBJ databases">
        <title>Deep-cultivation of Planctomycetes and their phenomic and genomic characterization uncovers novel biology.</title>
        <authorList>
            <person name="Wiegand S."/>
            <person name="Jogler M."/>
            <person name="Boedeker C."/>
            <person name="Pinto D."/>
            <person name="Vollmers J."/>
            <person name="Rivas-Marin E."/>
            <person name="Kohn T."/>
            <person name="Peeters S.H."/>
            <person name="Heuer A."/>
            <person name="Rast P."/>
            <person name="Oberbeckmann S."/>
            <person name="Bunk B."/>
            <person name="Jeske O."/>
            <person name="Meyerdierks A."/>
            <person name="Storesund J.E."/>
            <person name="Kallscheuer N."/>
            <person name="Luecker S."/>
            <person name="Lage O.M."/>
            <person name="Pohl T."/>
            <person name="Merkel B.J."/>
            <person name="Hornburger P."/>
            <person name="Mueller R.-W."/>
            <person name="Bruemmer F."/>
            <person name="Labrenz M."/>
            <person name="Spormann A.M."/>
            <person name="Op Den Camp H."/>
            <person name="Overmann J."/>
            <person name="Amann R."/>
            <person name="Jetten M.S.M."/>
            <person name="Mascher T."/>
            <person name="Medema M.H."/>
            <person name="Devos D.P."/>
            <person name="Kaster A.-K."/>
            <person name="Ovreas L."/>
            <person name="Rohde M."/>
            <person name="Galperin M.Y."/>
            <person name="Jogler C."/>
        </authorList>
    </citation>
    <scope>NUCLEOTIDE SEQUENCE [LARGE SCALE GENOMIC DNA]</scope>
    <source>
        <strain evidence="1 2">KOR42</strain>
    </source>
</reference>
<comment type="caution">
    <text evidence="1">The sequence shown here is derived from an EMBL/GenBank/DDBJ whole genome shotgun (WGS) entry which is preliminary data.</text>
</comment>
<protein>
    <submittedName>
        <fullName evidence="1">Uncharacterized protein</fullName>
    </submittedName>
</protein>
<evidence type="ECO:0000313" key="2">
    <source>
        <dbReference type="Proteomes" id="UP000317243"/>
    </source>
</evidence>